<feature type="compositionally biased region" description="Low complexity" evidence="1">
    <location>
        <begin position="19"/>
        <end position="30"/>
    </location>
</feature>
<evidence type="ECO:0000313" key="2">
    <source>
        <dbReference type="EMBL" id="JAD95105.1"/>
    </source>
</evidence>
<dbReference type="EMBL" id="GBRH01202790">
    <property type="protein sequence ID" value="JAD95105.1"/>
    <property type="molecule type" value="Transcribed_RNA"/>
</dbReference>
<dbReference type="AlphaFoldDB" id="A0A0A9EB42"/>
<feature type="region of interest" description="Disordered" evidence="1">
    <location>
        <begin position="1"/>
        <end position="30"/>
    </location>
</feature>
<name>A0A0A9EB42_ARUDO</name>
<evidence type="ECO:0000256" key="1">
    <source>
        <dbReference type="SAM" id="MobiDB-lite"/>
    </source>
</evidence>
<accession>A0A0A9EB42</accession>
<protein>
    <submittedName>
        <fullName evidence="2">Uncharacterized protein</fullName>
    </submittedName>
</protein>
<organism evidence="2">
    <name type="scientific">Arundo donax</name>
    <name type="common">Giant reed</name>
    <name type="synonym">Donax arundinaceus</name>
    <dbReference type="NCBI Taxonomy" id="35708"/>
    <lineage>
        <taxon>Eukaryota</taxon>
        <taxon>Viridiplantae</taxon>
        <taxon>Streptophyta</taxon>
        <taxon>Embryophyta</taxon>
        <taxon>Tracheophyta</taxon>
        <taxon>Spermatophyta</taxon>
        <taxon>Magnoliopsida</taxon>
        <taxon>Liliopsida</taxon>
        <taxon>Poales</taxon>
        <taxon>Poaceae</taxon>
        <taxon>PACMAD clade</taxon>
        <taxon>Arundinoideae</taxon>
        <taxon>Arundineae</taxon>
        <taxon>Arundo</taxon>
    </lineage>
</organism>
<reference evidence="2" key="1">
    <citation type="submission" date="2014-09" db="EMBL/GenBank/DDBJ databases">
        <authorList>
            <person name="Magalhaes I.L.F."/>
            <person name="Oliveira U."/>
            <person name="Santos F.R."/>
            <person name="Vidigal T.H.D.A."/>
            <person name="Brescovit A.D."/>
            <person name="Santos A.J."/>
        </authorList>
    </citation>
    <scope>NUCLEOTIDE SEQUENCE</scope>
    <source>
        <tissue evidence="2">Shoot tissue taken approximately 20 cm above the soil surface</tissue>
    </source>
</reference>
<reference evidence="2" key="2">
    <citation type="journal article" date="2015" name="Data Brief">
        <title>Shoot transcriptome of the giant reed, Arundo donax.</title>
        <authorList>
            <person name="Barrero R.A."/>
            <person name="Guerrero F.D."/>
            <person name="Moolhuijzen P."/>
            <person name="Goolsby J.A."/>
            <person name="Tidwell J."/>
            <person name="Bellgard S.E."/>
            <person name="Bellgard M.I."/>
        </authorList>
    </citation>
    <scope>NUCLEOTIDE SEQUENCE</scope>
    <source>
        <tissue evidence="2">Shoot tissue taken approximately 20 cm above the soil surface</tissue>
    </source>
</reference>
<sequence>MRWLAPNGPTTAGRREEGGLAAAGLRQFSP</sequence>
<proteinExistence type="predicted"/>